<dbReference type="OrthoDB" id="33216at2157"/>
<evidence type="ECO:0000313" key="1">
    <source>
        <dbReference type="EMBL" id="AIM27418.1"/>
    </source>
</evidence>
<accession>A0A088E5Z9</accession>
<organism evidence="1 2">
    <name type="scientific">Metallosphaera sedula</name>
    <dbReference type="NCBI Taxonomy" id="43687"/>
    <lineage>
        <taxon>Archaea</taxon>
        <taxon>Thermoproteota</taxon>
        <taxon>Thermoprotei</taxon>
        <taxon>Sulfolobales</taxon>
        <taxon>Sulfolobaceae</taxon>
        <taxon>Metallosphaera</taxon>
    </lineage>
</organism>
<dbReference type="GeneID" id="97613616"/>
<name>A0A088E5Z9_9CREN</name>
<reference evidence="1 2" key="1">
    <citation type="journal article" date="2014" name="J. Bacteriol.">
        <title>Role of an Archaeal PitA Transporter in the Copper and Arsenic Resistance of Metallosphaera sedula, an Extreme Thermoacidophile.</title>
        <authorList>
            <person name="McCarthy S."/>
            <person name="Ai C."/>
            <person name="Wheaton G."/>
            <person name="Tevatia R."/>
            <person name="Eckrich V."/>
            <person name="Kelly R."/>
            <person name="Blum P."/>
        </authorList>
    </citation>
    <scope>NUCLEOTIDE SEQUENCE [LARGE SCALE GENOMIC DNA]</scope>
    <source>
        <strain evidence="1 2">CuR1</strain>
    </source>
</reference>
<evidence type="ECO:0000313" key="2">
    <source>
        <dbReference type="Proteomes" id="UP000029084"/>
    </source>
</evidence>
<proteinExistence type="predicted"/>
<dbReference type="EMBL" id="CP008822">
    <property type="protein sequence ID" value="AIM27418.1"/>
    <property type="molecule type" value="Genomic_DNA"/>
</dbReference>
<sequence length="46" mass="5731">MIKLLGRKEVPYDMAKMPEDFLKIEYPEYYNSLKKRKYEDPMMYFS</sequence>
<protein>
    <submittedName>
        <fullName evidence="1">Uncharacterized protein</fullName>
    </submittedName>
</protein>
<dbReference type="AlphaFoldDB" id="A0A088E5Z9"/>
<dbReference type="Proteomes" id="UP000029084">
    <property type="component" value="Chromosome"/>
</dbReference>
<gene>
    <name evidence="1" type="ORF">HA72_1273</name>
</gene>
<dbReference type="RefSeq" id="WP_012021220.1">
    <property type="nucleotide sequence ID" value="NZ_AP019770.1"/>
</dbReference>